<dbReference type="AlphaFoldDB" id="A0A6I6K575"/>
<name>A0A6I6K575_9BACT</name>
<dbReference type="RefSeq" id="WP_158871605.1">
    <property type="nucleotide sequence ID" value="NZ_CP046401.1"/>
</dbReference>
<dbReference type="EMBL" id="CP046401">
    <property type="protein sequence ID" value="QGY47582.1"/>
    <property type="molecule type" value="Genomic_DNA"/>
</dbReference>
<protein>
    <submittedName>
        <fullName evidence="1">Uncharacterized protein</fullName>
    </submittedName>
</protein>
<sequence>MAVFIPEPVPNFGSVYFGIVSRRSQPKSSSLKSGSIWPESLAAFHRNRWQGVNRII</sequence>
<reference evidence="1 2" key="1">
    <citation type="submission" date="2019-11" db="EMBL/GenBank/DDBJ databases">
        <authorList>
            <person name="Zheng R.K."/>
            <person name="Sun C.M."/>
        </authorList>
    </citation>
    <scope>NUCLEOTIDE SEQUENCE [LARGE SCALE GENOMIC DNA]</scope>
    <source>
        <strain evidence="1 2">WC007</strain>
    </source>
</reference>
<gene>
    <name evidence="1" type="ORF">GM418_29110</name>
</gene>
<dbReference type="KEGG" id="mcos:GM418_29110"/>
<evidence type="ECO:0000313" key="1">
    <source>
        <dbReference type="EMBL" id="QGY47582.1"/>
    </source>
</evidence>
<proteinExistence type="predicted"/>
<accession>A0A6I6K575</accession>
<dbReference type="Proteomes" id="UP000428260">
    <property type="component" value="Chromosome"/>
</dbReference>
<evidence type="ECO:0000313" key="2">
    <source>
        <dbReference type="Proteomes" id="UP000428260"/>
    </source>
</evidence>
<organism evidence="1 2">
    <name type="scientific">Maribellus comscasis</name>
    <dbReference type="NCBI Taxonomy" id="2681766"/>
    <lineage>
        <taxon>Bacteria</taxon>
        <taxon>Pseudomonadati</taxon>
        <taxon>Bacteroidota</taxon>
        <taxon>Bacteroidia</taxon>
        <taxon>Marinilabiliales</taxon>
        <taxon>Prolixibacteraceae</taxon>
        <taxon>Maribellus</taxon>
    </lineage>
</organism>
<keyword evidence="2" id="KW-1185">Reference proteome</keyword>